<dbReference type="AlphaFoldDB" id="A0AAW2YSJ7"/>
<proteinExistence type="inferred from homology"/>
<dbReference type="Gene3D" id="3.40.50.720">
    <property type="entry name" value="NAD(P)-binding Rossmann-like Domain"/>
    <property type="match status" value="1"/>
</dbReference>
<dbReference type="PANTHER" id="PTHR43963:SF6">
    <property type="entry name" value="CHAIN DEHYDROGENASE FAMILY PROTEIN, PUTATIVE (AFU_ORTHOLOGUE AFUA_3G15350)-RELATED"/>
    <property type="match status" value="1"/>
</dbReference>
<protein>
    <submittedName>
        <fullName evidence="5">(+)-neomenthol dehydrogenase</fullName>
    </submittedName>
</protein>
<name>A0AAW2YSJ7_9EUKA</name>
<dbReference type="Proteomes" id="UP001431209">
    <property type="component" value="Unassembled WGS sequence"/>
</dbReference>
<dbReference type="SUPFAM" id="SSF51735">
    <property type="entry name" value="NAD(P)-binding Rossmann-fold domains"/>
    <property type="match status" value="1"/>
</dbReference>
<keyword evidence="2" id="KW-0521">NADP</keyword>
<dbReference type="EMBL" id="JAOPGA020000623">
    <property type="protein sequence ID" value="KAL0480054.1"/>
    <property type="molecule type" value="Genomic_DNA"/>
</dbReference>
<evidence type="ECO:0000313" key="6">
    <source>
        <dbReference type="Proteomes" id="UP001431209"/>
    </source>
</evidence>
<accession>A0AAW2YSJ7</accession>
<evidence type="ECO:0000313" key="5">
    <source>
        <dbReference type="EMBL" id="KAL0480054.1"/>
    </source>
</evidence>
<comment type="caution">
    <text evidence="5">The sequence shown here is derived from an EMBL/GenBank/DDBJ whole genome shotgun (WGS) entry which is preliminary data.</text>
</comment>
<dbReference type="PRINTS" id="PR00080">
    <property type="entry name" value="SDRFAMILY"/>
</dbReference>
<dbReference type="GO" id="GO:0016491">
    <property type="term" value="F:oxidoreductase activity"/>
    <property type="evidence" value="ECO:0007669"/>
    <property type="project" value="UniProtKB-KW"/>
</dbReference>
<reference evidence="5 6" key="1">
    <citation type="submission" date="2024-03" db="EMBL/GenBank/DDBJ databases">
        <title>The Acrasis kona genome and developmental transcriptomes reveal deep origins of eukaryotic multicellular pathways.</title>
        <authorList>
            <person name="Sheikh S."/>
            <person name="Fu C.-J."/>
            <person name="Brown M.W."/>
            <person name="Baldauf S.L."/>
        </authorList>
    </citation>
    <scope>NUCLEOTIDE SEQUENCE [LARGE SCALE GENOMIC DNA]</scope>
    <source>
        <strain evidence="5 6">ATCC MYA-3509</strain>
    </source>
</reference>
<dbReference type="PRINTS" id="PR00081">
    <property type="entry name" value="GDHRDH"/>
</dbReference>
<evidence type="ECO:0000256" key="3">
    <source>
        <dbReference type="ARBA" id="ARBA00023002"/>
    </source>
</evidence>
<dbReference type="InterPro" id="IPR036291">
    <property type="entry name" value="NAD(P)-bd_dom_sf"/>
</dbReference>
<evidence type="ECO:0000256" key="1">
    <source>
        <dbReference type="ARBA" id="ARBA00006484"/>
    </source>
</evidence>
<gene>
    <name evidence="5" type="ORF">AKO1_010939</name>
</gene>
<keyword evidence="3" id="KW-0560">Oxidoreductase</keyword>
<organism evidence="5 6">
    <name type="scientific">Acrasis kona</name>
    <dbReference type="NCBI Taxonomy" id="1008807"/>
    <lineage>
        <taxon>Eukaryota</taxon>
        <taxon>Discoba</taxon>
        <taxon>Heterolobosea</taxon>
        <taxon>Tetramitia</taxon>
        <taxon>Eutetramitia</taxon>
        <taxon>Acrasidae</taxon>
        <taxon>Acrasis</taxon>
    </lineage>
</organism>
<evidence type="ECO:0000256" key="2">
    <source>
        <dbReference type="ARBA" id="ARBA00022857"/>
    </source>
</evidence>
<evidence type="ECO:0000256" key="4">
    <source>
        <dbReference type="RuleBase" id="RU000363"/>
    </source>
</evidence>
<keyword evidence="6" id="KW-1185">Reference proteome</keyword>
<dbReference type="PANTHER" id="PTHR43963">
    <property type="entry name" value="CARBONYL REDUCTASE 1-RELATED"/>
    <property type="match status" value="1"/>
</dbReference>
<dbReference type="InterPro" id="IPR002347">
    <property type="entry name" value="SDR_fam"/>
</dbReference>
<sequence>MKTALVSGGNKGIGYFICKQLAKTGEYKVYLAARDQERGLKAVNEINNEVGNKNTEFVSLDVSKDQSVDELIKKIHAKNKSEPIDVLINNAGIASKGSGFDQEMAKNTINVNYYGVRRLTDGLLKRKLIKQDGRIVVVSSQAGVIGSKDIPKLKPLLDVDNLSFEKIDSIAEGFIDAAADPSSVKEKGWQTNTYSTSKALVNAYIRVLSKDLNNITINACCPGWCRTDMGGENAVRTSEEGAEVAVWLATAPKDQIDGTGCFYYDNHKIKF</sequence>
<dbReference type="Pfam" id="PF00106">
    <property type="entry name" value="adh_short"/>
    <property type="match status" value="2"/>
</dbReference>
<comment type="similarity">
    <text evidence="1 4">Belongs to the short-chain dehydrogenases/reductases (SDR) family.</text>
</comment>